<proteinExistence type="predicted"/>
<dbReference type="EMBL" id="LAZR01006165">
    <property type="protein sequence ID" value="KKM94235.1"/>
    <property type="molecule type" value="Genomic_DNA"/>
</dbReference>
<organism evidence="1">
    <name type="scientific">marine sediment metagenome</name>
    <dbReference type="NCBI Taxonomy" id="412755"/>
    <lineage>
        <taxon>unclassified sequences</taxon>
        <taxon>metagenomes</taxon>
        <taxon>ecological metagenomes</taxon>
    </lineage>
</organism>
<dbReference type="AlphaFoldDB" id="A0A0F9NZH0"/>
<comment type="caution">
    <text evidence="1">The sequence shown here is derived from an EMBL/GenBank/DDBJ whole genome shotgun (WGS) entry which is preliminary data.</text>
</comment>
<name>A0A0F9NZH0_9ZZZZ</name>
<accession>A0A0F9NZH0</accession>
<reference evidence="1" key="1">
    <citation type="journal article" date="2015" name="Nature">
        <title>Complex archaea that bridge the gap between prokaryotes and eukaryotes.</title>
        <authorList>
            <person name="Spang A."/>
            <person name="Saw J.H."/>
            <person name="Jorgensen S.L."/>
            <person name="Zaremba-Niedzwiedzka K."/>
            <person name="Martijn J."/>
            <person name="Lind A.E."/>
            <person name="van Eijk R."/>
            <person name="Schleper C."/>
            <person name="Guy L."/>
            <person name="Ettema T.J."/>
        </authorList>
    </citation>
    <scope>NUCLEOTIDE SEQUENCE</scope>
</reference>
<evidence type="ECO:0000313" key="1">
    <source>
        <dbReference type="EMBL" id="KKM94235.1"/>
    </source>
</evidence>
<sequence>MEMKKPHYKTKLTPDHVEQINQLCKVLERYSKYSGWASICGKTITFKPYQWVQRQVNNNAHPLAILDGLQATIKKWFDHKDPMRSAYTYANGVVKTKSGTYREADHVKESQEFKENWKELIKNERLRNLASGIG</sequence>
<gene>
    <name evidence="1" type="ORF">LCGC14_1200270</name>
</gene>
<protein>
    <submittedName>
        <fullName evidence="1">Uncharacterized protein</fullName>
    </submittedName>
</protein>